<comment type="caution">
    <text evidence="1">The sequence shown here is derived from an EMBL/GenBank/DDBJ whole genome shotgun (WGS) entry which is preliminary data.</text>
</comment>
<name>A0ABU6BGL5_9BACL</name>
<organism evidence="1 2">
    <name type="scientific">Geobacillus icigianus</name>
    <dbReference type="NCBI Taxonomy" id="1430331"/>
    <lineage>
        <taxon>Bacteria</taxon>
        <taxon>Bacillati</taxon>
        <taxon>Bacillota</taxon>
        <taxon>Bacilli</taxon>
        <taxon>Bacillales</taxon>
        <taxon>Anoxybacillaceae</taxon>
        <taxon>Geobacillus</taxon>
    </lineage>
</organism>
<reference evidence="1 2" key="1">
    <citation type="journal article" date="2014" name="Genome Announc.">
        <title>Draft Genome Sequence of Geobacillus icigianus Strain G1w1T Isolated from Hot Springs in the Valley of Geysers, Kamchatka (Russian Federation).</title>
        <authorList>
            <person name="Bryanskaya A.V."/>
            <person name="Rozanov A.S."/>
            <person name="Logacheva M.D."/>
            <person name="Kotenko A.V."/>
            <person name="Peltek S.E."/>
        </authorList>
    </citation>
    <scope>NUCLEOTIDE SEQUENCE [LARGE SCALE GENOMIC DNA]</scope>
    <source>
        <strain evidence="1 2">G1w1</strain>
    </source>
</reference>
<evidence type="ECO:0000313" key="2">
    <source>
        <dbReference type="Proteomes" id="UP000029267"/>
    </source>
</evidence>
<dbReference type="EMBL" id="JPYA02000002">
    <property type="protein sequence ID" value="MEB3751093.1"/>
    <property type="molecule type" value="Genomic_DNA"/>
</dbReference>
<protein>
    <submittedName>
        <fullName evidence="1">Uncharacterized protein</fullName>
    </submittedName>
</protein>
<evidence type="ECO:0000313" key="1">
    <source>
        <dbReference type="EMBL" id="MEB3751093.1"/>
    </source>
</evidence>
<proteinExistence type="predicted"/>
<accession>A0ABU6BGL5</accession>
<dbReference type="Proteomes" id="UP000029267">
    <property type="component" value="Unassembled WGS sequence"/>
</dbReference>
<keyword evidence="2" id="KW-1185">Reference proteome</keyword>
<sequence length="83" mass="9671">MMMKWYQRSFFQPPPIDPNRNEESFRLQPIELDSDKPPFSTLAQFFLTEHVLYDVPELVTVIPIPNRFVVDGAFPLDAMAAKE</sequence>
<gene>
    <name evidence="1" type="ORF">EP10_001934</name>
</gene>